<reference evidence="1 2" key="1">
    <citation type="submission" date="2022-12" db="EMBL/GenBank/DDBJ databases">
        <title>Sphingomonas abieness sp. nov., an endophytic bacterium isolated from Abies koreana.</title>
        <authorList>
            <person name="Jiang L."/>
            <person name="Lee J."/>
        </authorList>
    </citation>
    <scope>NUCLEOTIDE SEQUENCE [LARGE SCALE GENOMIC DNA]</scope>
    <source>
        <strain evidence="2">PAMB 00755</strain>
    </source>
</reference>
<dbReference type="EMBL" id="CP115174">
    <property type="protein sequence ID" value="WBO21506.1"/>
    <property type="molecule type" value="Genomic_DNA"/>
</dbReference>
<dbReference type="InterPro" id="IPR043148">
    <property type="entry name" value="TagF_C"/>
</dbReference>
<proteinExistence type="predicted"/>
<gene>
    <name evidence="1" type="ORF">PBT88_15140</name>
</gene>
<keyword evidence="2" id="KW-1185">Reference proteome</keyword>
<dbReference type="SUPFAM" id="SSF53756">
    <property type="entry name" value="UDP-Glycosyltransferase/glycogen phosphorylase"/>
    <property type="match status" value="1"/>
</dbReference>
<evidence type="ECO:0000313" key="1">
    <source>
        <dbReference type="EMBL" id="WBO21506.1"/>
    </source>
</evidence>
<dbReference type="Proteomes" id="UP001210865">
    <property type="component" value="Chromosome"/>
</dbReference>
<dbReference type="RefSeq" id="WP_270076155.1">
    <property type="nucleotide sequence ID" value="NZ_CP115174.1"/>
</dbReference>
<accession>A0ABY7NJ06</accession>
<protein>
    <recommendedName>
        <fullName evidence="3">Glycosyl transferase</fullName>
    </recommendedName>
</protein>
<evidence type="ECO:0000313" key="2">
    <source>
        <dbReference type="Proteomes" id="UP001210865"/>
    </source>
</evidence>
<dbReference type="Gene3D" id="3.40.50.12580">
    <property type="match status" value="1"/>
</dbReference>
<evidence type="ECO:0008006" key="3">
    <source>
        <dbReference type="Google" id="ProtNLM"/>
    </source>
</evidence>
<name>A0ABY7NJ06_9SPHN</name>
<sequence length="409" mass="45596">MKIGFLFNHDQIHQVAHSLPIAIELARQAPDLDIVIATSNRRLTDEVRRLSAGQGVDIPVVELGLRSPFTRFAARHLEAVLPVAKLAIYRDNLDFFGSLDALVVAEKTSLLLKSRYGLKDLRIIHTRHGAGDRAIGFDKSSAEFDHVLVSGPKIRERLVQEAGVAPERLSMVGYPKFDLMPAEPARLPFQANGKPTVLYNPHLSPHLSSWYKHGRAVLEHFVRDDRYNLIFAPHVMLFHRRFVLTIDRLRIDRPGLIDDKVLAAPNIHVDLGSVASTDMTYTSAADIYLGDVSSQVYEFLHRPRPCLFLDSHGADWRNNANYAHWQAGEVIGDADHLGAALDRAVAQHGRYRPVQVDMFSRSFDLTKESSAARAARALQVALDRPVSRPAIPMRPVQAQPAKRPAVVAA</sequence>
<organism evidence="1 2">
    <name type="scientific">Sphingomonas abietis</name>
    <dbReference type="NCBI Taxonomy" id="3012344"/>
    <lineage>
        <taxon>Bacteria</taxon>
        <taxon>Pseudomonadati</taxon>
        <taxon>Pseudomonadota</taxon>
        <taxon>Alphaproteobacteria</taxon>
        <taxon>Sphingomonadales</taxon>
        <taxon>Sphingomonadaceae</taxon>
        <taxon>Sphingomonas</taxon>
    </lineage>
</organism>